<proteinExistence type="predicted"/>
<dbReference type="InterPro" id="IPR050127">
    <property type="entry name" value="Serine_Proteases_S1"/>
</dbReference>
<dbReference type="GO" id="GO:0004252">
    <property type="term" value="F:serine-type endopeptidase activity"/>
    <property type="evidence" value="ECO:0007669"/>
    <property type="project" value="InterPro"/>
</dbReference>
<keyword evidence="3" id="KW-0720">Serine protease</keyword>
<dbReference type="InterPro" id="IPR033116">
    <property type="entry name" value="TRYPSIN_SER"/>
</dbReference>
<dbReference type="SMART" id="SM00020">
    <property type="entry name" value="Tryp_SPc"/>
    <property type="match status" value="1"/>
</dbReference>
<dbReference type="PRINTS" id="PR00722">
    <property type="entry name" value="CHYMOTRYPSIN"/>
</dbReference>
<dbReference type="PANTHER" id="PTHR24264">
    <property type="entry name" value="TRYPSIN-RELATED"/>
    <property type="match status" value="1"/>
</dbReference>
<dbReference type="AlphaFoldDB" id="A0AAV4DBF6"/>
<evidence type="ECO:0000256" key="1">
    <source>
        <dbReference type="ARBA" id="ARBA00022670"/>
    </source>
</evidence>
<dbReference type="GO" id="GO:0005615">
    <property type="term" value="C:extracellular space"/>
    <property type="evidence" value="ECO:0007669"/>
    <property type="project" value="TreeGrafter"/>
</dbReference>
<evidence type="ECO:0000259" key="6">
    <source>
        <dbReference type="PROSITE" id="PS50240"/>
    </source>
</evidence>
<dbReference type="CDD" id="cd00190">
    <property type="entry name" value="Tryp_SPc"/>
    <property type="match status" value="1"/>
</dbReference>
<keyword evidence="2" id="KW-0378">Hydrolase</keyword>
<keyword evidence="8" id="KW-1185">Reference proteome</keyword>
<dbReference type="InterPro" id="IPR001314">
    <property type="entry name" value="Peptidase_S1A"/>
</dbReference>
<keyword evidence="5" id="KW-0472">Membrane</keyword>
<feature type="domain" description="Peptidase S1" evidence="6">
    <location>
        <begin position="75"/>
        <end position="339"/>
    </location>
</feature>
<dbReference type="PROSITE" id="PS50240">
    <property type="entry name" value="TRYPSIN_DOM"/>
    <property type="match status" value="1"/>
</dbReference>
<evidence type="ECO:0000256" key="4">
    <source>
        <dbReference type="ARBA" id="ARBA00023157"/>
    </source>
</evidence>
<dbReference type="InterPro" id="IPR001254">
    <property type="entry name" value="Trypsin_dom"/>
</dbReference>
<dbReference type="SUPFAM" id="SSF50494">
    <property type="entry name" value="Trypsin-like serine proteases"/>
    <property type="match status" value="1"/>
</dbReference>
<dbReference type="Gene3D" id="2.40.10.10">
    <property type="entry name" value="Trypsin-like serine proteases"/>
    <property type="match status" value="1"/>
</dbReference>
<dbReference type="InterPro" id="IPR043504">
    <property type="entry name" value="Peptidase_S1_PA_chymotrypsin"/>
</dbReference>
<dbReference type="PROSITE" id="PS00135">
    <property type="entry name" value="TRYPSIN_SER"/>
    <property type="match status" value="1"/>
</dbReference>
<organism evidence="7 8">
    <name type="scientific">Plakobranchus ocellatus</name>
    <dbReference type="NCBI Taxonomy" id="259542"/>
    <lineage>
        <taxon>Eukaryota</taxon>
        <taxon>Metazoa</taxon>
        <taxon>Spiralia</taxon>
        <taxon>Lophotrochozoa</taxon>
        <taxon>Mollusca</taxon>
        <taxon>Gastropoda</taxon>
        <taxon>Heterobranchia</taxon>
        <taxon>Euthyneura</taxon>
        <taxon>Panpulmonata</taxon>
        <taxon>Sacoglossa</taxon>
        <taxon>Placobranchoidea</taxon>
        <taxon>Plakobranchidae</taxon>
        <taxon>Plakobranchus</taxon>
    </lineage>
</organism>
<dbReference type="Proteomes" id="UP000735302">
    <property type="component" value="Unassembled WGS sequence"/>
</dbReference>
<keyword evidence="1 7" id="KW-0645">Protease</keyword>
<evidence type="ECO:0000256" key="3">
    <source>
        <dbReference type="ARBA" id="ARBA00022825"/>
    </source>
</evidence>
<comment type="caution">
    <text evidence="7">The sequence shown here is derived from an EMBL/GenBank/DDBJ whole genome shotgun (WGS) entry which is preliminary data.</text>
</comment>
<protein>
    <submittedName>
        <fullName evidence="7">Serine protease</fullName>
    </submittedName>
</protein>
<evidence type="ECO:0000256" key="2">
    <source>
        <dbReference type="ARBA" id="ARBA00022801"/>
    </source>
</evidence>
<sequence length="342" mass="37213">MGYKKSKVTLRTSEALRFIKLVVQIKLANEVLPQTRDSWAQYYTMGLTSAFILALALAVTVAIAKPTARSRLKRVVGGRPYLEVGYPFSVSLWYMGDNNYYTAETPDRHHTCGGSLVAPKWVLTSAACFDDNFLPGTGNLSQWKVALGMYDQREAEEHAEFRTITEVFHLPQYNLSESYGDLALLKLDSPPEWDCPRVFTVNFNDKPDCPQANQECLVLGWGQTAEAPFGNGSYVPNYAMVTVQSIADCAAAYGAPDVKALIGNVVIDENNVCAGNFPDGGVDACNGDSGSPLLCPCGDYGELQVAATVSYGFGCARPGFAGVYTRVGLYASWIKQTIADNN</sequence>
<keyword evidence="5" id="KW-1133">Transmembrane helix</keyword>
<gene>
    <name evidence="7" type="ORF">PoB_006793000</name>
</gene>
<dbReference type="PANTHER" id="PTHR24264:SF54">
    <property type="entry name" value="PEPTIDASE S1 DOMAIN-CONTAINING PROTEIN"/>
    <property type="match status" value="1"/>
</dbReference>
<dbReference type="EMBL" id="BLXT01007690">
    <property type="protein sequence ID" value="GFO41425.1"/>
    <property type="molecule type" value="Genomic_DNA"/>
</dbReference>
<accession>A0AAV4DBF6</accession>
<evidence type="ECO:0000313" key="7">
    <source>
        <dbReference type="EMBL" id="GFO41425.1"/>
    </source>
</evidence>
<keyword evidence="5" id="KW-0812">Transmembrane</keyword>
<name>A0AAV4DBF6_9GAST</name>
<keyword evidence="4" id="KW-1015">Disulfide bond</keyword>
<evidence type="ECO:0000313" key="8">
    <source>
        <dbReference type="Proteomes" id="UP000735302"/>
    </source>
</evidence>
<feature type="transmembrane region" description="Helical" evidence="5">
    <location>
        <begin position="42"/>
        <end position="64"/>
    </location>
</feature>
<dbReference type="GO" id="GO:0006508">
    <property type="term" value="P:proteolysis"/>
    <property type="evidence" value="ECO:0007669"/>
    <property type="project" value="UniProtKB-KW"/>
</dbReference>
<evidence type="ECO:0000256" key="5">
    <source>
        <dbReference type="SAM" id="Phobius"/>
    </source>
</evidence>
<dbReference type="InterPro" id="IPR009003">
    <property type="entry name" value="Peptidase_S1_PA"/>
</dbReference>
<reference evidence="7 8" key="1">
    <citation type="journal article" date="2021" name="Elife">
        <title>Chloroplast acquisition without the gene transfer in kleptoplastic sea slugs, Plakobranchus ocellatus.</title>
        <authorList>
            <person name="Maeda T."/>
            <person name="Takahashi S."/>
            <person name="Yoshida T."/>
            <person name="Shimamura S."/>
            <person name="Takaki Y."/>
            <person name="Nagai Y."/>
            <person name="Toyoda A."/>
            <person name="Suzuki Y."/>
            <person name="Arimoto A."/>
            <person name="Ishii H."/>
            <person name="Satoh N."/>
            <person name="Nishiyama T."/>
            <person name="Hasebe M."/>
            <person name="Maruyama T."/>
            <person name="Minagawa J."/>
            <person name="Obokata J."/>
            <person name="Shigenobu S."/>
        </authorList>
    </citation>
    <scope>NUCLEOTIDE SEQUENCE [LARGE SCALE GENOMIC DNA]</scope>
</reference>
<dbReference type="Pfam" id="PF00089">
    <property type="entry name" value="Trypsin"/>
    <property type="match status" value="1"/>
</dbReference>